<gene>
    <name evidence="1" type="primary">EFM1</name>
    <name evidence="1" type="ORF">CAAN4_G11738</name>
</gene>
<dbReference type="InterPro" id="IPR050600">
    <property type="entry name" value="SETD3_SETD6_MTase"/>
</dbReference>
<reference evidence="1 2" key="1">
    <citation type="submission" date="2024-01" db="EMBL/GenBank/DDBJ databases">
        <authorList>
            <consortium name="Genoscope - CEA"/>
            <person name="William W."/>
        </authorList>
    </citation>
    <scope>NUCLEOTIDE SEQUENCE [LARGE SCALE GENOMIC DNA]</scope>
    <source>
        <strain evidence="1 2">29B2s-10</strain>
    </source>
</reference>
<organism evidence="1 2">
    <name type="scientific">[Candida] anglica</name>
    <dbReference type="NCBI Taxonomy" id="148631"/>
    <lineage>
        <taxon>Eukaryota</taxon>
        <taxon>Fungi</taxon>
        <taxon>Dikarya</taxon>
        <taxon>Ascomycota</taxon>
        <taxon>Saccharomycotina</taxon>
        <taxon>Pichiomycetes</taxon>
        <taxon>Debaryomycetaceae</taxon>
        <taxon>Kurtzmaniella</taxon>
    </lineage>
</organism>
<dbReference type="Gene3D" id="3.90.1410.10">
    <property type="entry name" value="set domain protein methyltransferase, domain 1"/>
    <property type="match status" value="1"/>
</dbReference>
<protein>
    <submittedName>
        <fullName evidence="1">Protein-lysine N-methyltransferase Efm1p</fullName>
    </submittedName>
</protein>
<name>A0ABP0EMF9_9ASCO</name>
<sequence length="608" mass="69960">MVAKIDNLLAWSKKNGVLLDPHVSFEYSSNAGICARYNSDDSATVDAKLDGKLIRLPLDLAITPQYGAEQLGEFGHDIYKKSSNVNSVLKLYLAQVRTGQHLSQAFHEPYISALPTLFEMNSPYVWTPEEKALLIGTNLGNSLKENTKQLVEEWWQTINMIPESVPKPENHFINMKFYYEYKFYSDKDMYDYLRANEVDNWTSFPNYLWASMILKSRSFPNYLIKEYMKDDSIKQDEAMLLPIIDLLNHNMSAKVNWSATAEFFDFNSESIIKDSELFNNYGMKGNEELLLAYGFCIEKNVADSAALKIKVPLELLPKLESNGLTLPELNDYTTSVVRVDEQKKTNESNTKDYSRFEEGLLYFITEENVPENLIQLFQSLVRNDSEQSTSEITLRMKLAGLNQLRQAIETKNDVLAKIAIPAAGTSQNLNNIRIYIQSQRKIFASSIKKIKHLEKEILGDSNYKPRLVTLKSIYKKDIKFQQALLISLGISSYNDIIESQFQDQFWLLYLIRCFNKNEYEDSEDVYIPEWIHKLFVELSSRVEVTPAEILQYKELYQGLIPQLAQLVPEVFGKGKWGVNQLILSAKLLDLHSFVRGKEQECILVEPKA</sequence>
<dbReference type="PANTHER" id="PTHR13271:SF147">
    <property type="entry name" value="PROTEIN-LYSINE N-METHYLTRANSFERASE EFM1-RELATED"/>
    <property type="match status" value="1"/>
</dbReference>
<keyword evidence="2" id="KW-1185">Reference proteome</keyword>
<dbReference type="SUPFAM" id="SSF82199">
    <property type="entry name" value="SET domain"/>
    <property type="match status" value="1"/>
</dbReference>
<dbReference type="PANTHER" id="PTHR13271">
    <property type="entry name" value="UNCHARACTERIZED PUTATIVE METHYLTRANSFERASE"/>
    <property type="match status" value="1"/>
</dbReference>
<dbReference type="InterPro" id="IPR046341">
    <property type="entry name" value="SET_dom_sf"/>
</dbReference>
<dbReference type="EMBL" id="OZ004259">
    <property type="protein sequence ID" value="CAK7918104.1"/>
    <property type="molecule type" value="Genomic_DNA"/>
</dbReference>
<dbReference type="Proteomes" id="UP001497600">
    <property type="component" value="Chromosome G"/>
</dbReference>
<accession>A0ABP0EMF9</accession>
<proteinExistence type="predicted"/>
<evidence type="ECO:0000313" key="2">
    <source>
        <dbReference type="Proteomes" id="UP001497600"/>
    </source>
</evidence>
<evidence type="ECO:0000313" key="1">
    <source>
        <dbReference type="EMBL" id="CAK7918104.1"/>
    </source>
</evidence>